<dbReference type="Gene3D" id="2.60.120.920">
    <property type="match status" value="1"/>
</dbReference>
<dbReference type="InterPro" id="IPR003877">
    <property type="entry name" value="SPRY_dom"/>
</dbReference>
<sequence length="194" mass="21313">MMFCCLKNCFNGLGFTGVKAPQKEFNPITLDTSHMGHEVVVVMNGLRVCGQGCALTNVPLVQSKSYFEVKIRQDGMWAVGLATRSTNLNTTVGGNDADSWAFNSDGIIRHNQQEIHKITNLPQEGDVIGVSFDHIELNFYINGKNINAPVMGIKSTIYPALYVDDGAILDLILQDFVHPPAPGFEKIMVEQSLL</sequence>
<dbReference type="SMART" id="SM00449">
    <property type="entry name" value="SPRY"/>
    <property type="match status" value="1"/>
</dbReference>
<comment type="caution">
    <text evidence="3">The sequence shown here is derived from an EMBL/GenBank/DDBJ whole genome shotgun (WGS) entry which is preliminary data.</text>
</comment>
<dbReference type="Proteomes" id="UP000786811">
    <property type="component" value="Unassembled WGS sequence"/>
</dbReference>
<evidence type="ECO:0000313" key="3">
    <source>
        <dbReference type="EMBL" id="CAG5107899.1"/>
    </source>
</evidence>
<proteinExistence type="predicted"/>
<dbReference type="AlphaFoldDB" id="A0A8J2HPM4"/>
<dbReference type="PANTHER" id="PTHR20951:SF2">
    <property type="entry name" value="SPRY DOMAIN-CONTAINING PROTEIN 7"/>
    <property type="match status" value="1"/>
</dbReference>
<name>A0A8J2HPM4_COTCN</name>
<dbReference type="PROSITE" id="PS50188">
    <property type="entry name" value="B302_SPRY"/>
    <property type="match status" value="1"/>
</dbReference>
<dbReference type="EMBL" id="CAJNRD030001124">
    <property type="protein sequence ID" value="CAG5107899.1"/>
    <property type="molecule type" value="Genomic_DNA"/>
</dbReference>
<protein>
    <recommendedName>
        <fullName evidence="1">SPRY domain-containing protein 7</fullName>
    </recommendedName>
</protein>
<dbReference type="OrthoDB" id="40953at2759"/>
<dbReference type="SUPFAM" id="SSF49899">
    <property type="entry name" value="Concanavalin A-like lectins/glucanases"/>
    <property type="match status" value="1"/>
</dbReference>
<organism evidence="3 4">
    <name type="scientific">Cotesia congregata</name>
    <name type="common">Parasitoid wasp</name>
    <name type="synonym">Apanteles congregatus</name>
    <dbReference type="NCBI Taxonomy" id="51543"/>
    <lineage>
        <taxon>Eukaryota</taxon>
        <taxon>Metazoa</taxon>
        <taxon>Ecdysozoa</taxon>
        <taxon>Arthropoda</taxon>
        <taxon>Hexapoda</taxon>
        <taxon>Insecta</taxon>
        <taxon>Pterygota</taxon>
        <taxon>Neoptera</taxon>
        <taxon>Endopterygota</taxon>
        <taxon>Hymenoptera</taxon>
        <taxon>Apocrita</taxon>
        <taxon>Ichneumonoidea</taxon>
        <taxon>Braconidae</taxon>
        <taxon>Microgastrinae</taxon>
        <taxon>Cotesia</taxon>
    </lineage>
</organism>
<feature type="domain" description="B30.2/SPRY" evidence="2">
    <location>
        <begin position="1"/>
        <end position="181"/>
    </location>
</feature>
<dbReference type="InterPro" id="IPR013320">
    <property type="entry name" value="ConA-like_dom_sf"/>
</dbReference>
<dbReference type="CDD" id="cd12880">
    <property type="entry name" value="SPRYD7"/>
    <property type="match status" value="1"/>
</dbReference>
<gene>
    <name evidence="3" type="ORF">HICCMSTLAB_LOCUS12968</name>
</gene>
<reference evidence="3" key="1">
    <citation type="submission" date="2021-04" db="EMBL/GenBank/DDBJ databases">
        <authorList>
            <person name="Chebbi M.A.C M."/>
        </authorList>
    </citation>
    <scope>NUCLEOTIDE SEQUENCE</scope>
</reference>
<dbReference type="InterPro" id="IPR035766">
    <property type="entry name" value="SPRYD7"/>
</dbReference>
<evidence type="ECO:0000259" key="2">
    <source>
        <dbReference type="PROSITE" id="PS50188"/>
    </source>
</evidence>
<dbReference type="Pfam" id="PF00622">
    <property type="entry name" value="SPRY"/>
    <property type="match status" value="1"/>
</dbReference>
<dbReference type="InterPro" id="IPR001870">
    <property type="entry name" value="B30.2/SPRY"/>
</dbReference>
<evidence type="ECO:0000256" key="1">
    <source>
        <dbReference type="ARBA" id="ARBA00021772"/>
    </source>
</evidence>
<accession>A0A8J2HPM4</accession>
<keyword evidence="4" id="KW-1185">Reference proteome</keyword>
<dbReference type="InterPro" id="IPR043136">
    <property type="entry name" value="B30.2/SPRY_sf"/>
</dbReference>
<evidence type="ECO:0000313" key="4">
    <source>
        <dbReference type="Proteomes" id="UP000786811"/>
    </source>
</evidence>
<dbReference type="PANTHER" id="PTHR20951">
    <property type="entry name" value="C13ORF1 PROTEIN-RELATED"/>
    <property type="match status" value="1"/>
</dbReference>